<dbReference type="CDD" id="cd00920">
    <property type="entry name" value="Cupredoxin"/>
    <property type="match status" value="1"/>
</dbReference>
<dbReference type="InterPro" id="IPR052953">
    <property type="entry name" value="Ser-rich/MCO-related"/>
</dbReference>
<dbReference type="AlphaFoldDB" id="A0A2J6SVQ0"/>
<dbReference type="EMBL" id="KZ613856">
    <property type="protein sequence ID" value="PMD54855.1"/>
    <property type="molecule type" value="Genomic_DNA"/>
</dbReference>
<dbReference type="Proteomes" id="UP000235371">
    <property type="component" value="Unassembled WGS sequence"/>
</dbReference>
<dbReference type="OrthoDB" id="5415867at2759"/>
<dbReference type="STRING" id="1095630.A0A2J6SVQ0"/>
<keyword evidence="2" id="KW-0732">Signal</keyword>
<dbReference type="RefSeq" id="XP_024731759.1">
    <property type="nucleotide sequence ID" value="XM_024877210.1"/>
</dbReference>
<feature type="chain" id="PRO_5014324583" evidence="2">
    <location>
        <begin position="22"/>
        <end position="254"/>
    </location>
</feature>
<protein>
    <submittedName>
        <fullName evidence="3">Cupredoxin</fullName>
    </submittedName>
</protein>
<feature type="signal peptide" evidence="2">
    <location>
        <begin position="1"/>
        <end position="21"/>
    </location>
</feature>
<keyword evidence="4" id="KW-1185">Reference proteome</keyword>
<evidence type="ECO:0000313" key="3">
    <source>
        <dbReference type="EMBL" id="PMD54855.1"/>
    </source>
</evidence>
<proteinExistence type="predicted"/>
<organism evidence="3 4">
    <name type="scientific">Hyaloscypha bicolor E</name>
    <dbReference type="NCBI Taxonomy" id="1095630"/>
    <lineage>
        <taxon>Eukaryota</taxon>
        <taxon>Fungi</taxon>
        <taxon>Dikarya</taxon>
        <taxon>Ascomycota</taxon>
        <taxon>Pezizomycotina</taxon>
        <taxon>Leotiomycetes</taxon>
        <taxon>Helotiales</taxon>
        <taxon>Hyaloscyphaceae</taxon>
        <taxon>Hyaloscypha</taxon>
        <taxon>Hyaloscypha bicolor</taxon>
    </lineage>
</organism>
<sequence>MYFSTAHLAAASAALAQAAITIPVQVGKGGALTFVPNDIKANVGDSIEFSFFPKNHSVTQSSFADPCHPLAGGFFSTFIPTNSSESSETFTIVVNDTKPIWIYCAQTVKSHCQSGMVASINAPATGNTLAAFTLKASNATDSTSPPNTVPLGGILAVKGKGTGVTTSIATTVTTTVTRDGSTYATTYATAYGTTYTTDATQQVSTSGVSGSSPTKSSGAGSTSVSTTAQPGAATALTANGAMVGAMMLGALAML</sequence>
<reference evidence="3 4" key="1">
    <citation type="submission" date="2016-04" db="EMBL/GenBank/DDBJ databases">
        <title>A degradative enzymes factory behind the ericoid mycorrhizal symbiosis.</title>
        <authorList>
            <consortium name="DOE Joint Genome Institute"/>
            <person name="Martino E."/>
            <person name="Morin E."/>
            <person name="Grelet G."/>
            <person name="Kuo A."/>
            <person name="Kohler A."/>
            <person name="Daghino S."/>
            <person name="Barry K."/>
            <person name="Choi C."/>
            <person name="Cichocki N."/>
            <person name="Clum A."/>
            <person name="Copeland A."/>
            <person name="Hainaut M."/>
            <person name="Haridas S."/>
            <person name="Labutti K."/>
            <person name="Lindquist E."/>
            <person name="Lipzen A."/>
            <person name="Khouja H.-R."/>
            <person name="Murat C."/>
            <person name="Ohm R."/>
            <person name="Olson A."/>
            <person name="Spatafora J."/>
            <person name="Veneault-Fourrey C."/>
            <person name="Henrissat B."/>
            <person name="Grigoriev I."/>
            <person name="Martin F."/>
            <person name="Perotto S."/>
        </authorList>
    </citation>
    <scope>NUCLEOTIDE SEQUENCE [LARGE SCALE GENOMIC DNA]</scope>
    <source>
        <strain evidence="3 4">E</strain>
    </source>
</reference>
<gene>
    <name evidence="3" type="ORF">K444DRAFT_568733</name>
</gene>
<feature type="compositionally biased region" description="Low complexity" evidence="1">
    <location>
        <begin position="202"/>
        <end position="228"/>
    </location>
</feature>
<accession>A0A2J6SVQ0</accession>
<dbReference type="InParanoid" id="A0A2J6SVQ0"/>
<dbReference type="Gene3D" id="2.60.40.420">
    <property type="entry name" value="Cupredoxins - blue copper proteins"/>
    <property type="match status" value="1"/>
</dbReference>
<dbReference type="PANTHER" id="PTHR34883:SF15">
    <property type="entry name" value="EXTRACELLULAR SERINE-RICH PROTEIN"/>
    <property type="match status" value="1"/>
</dbReference>
<evidence type="ECO:0000313" key="4">
    <source>
        <dbReference type="Proteomes" id="UP000235371"/>
    </source>
</evidence>
<dbReference type="InterPro" id="IPR008972">
    <property type="entry name" value="Cupredoxin"/>
</dbReference>
<dbReference type="SUPFAM" id="SSF49503">
    <property type="entry name" value="Cupredoxins"/>
    <property type="match status" value="1"/>
</dbReference>
<name>A0A2J6SVQ0_9HELO</name>
<dbReference type="GeneID" id="36585287"/>
<evidence type="ECO:0000256" key="2">
    <source>
        <dbReference type="SAM" id="SignalP"/>
    </source>
</evidence>
<feature type="region of interest" description="Disordered" evidence="1">
    <location>
        <begin position="202"/>
        <end position="229"/>
    </location>
</feature>
<dbReference type="PANTHER" id="PTHR34883">
    <property type="entry name" value="SERINE-RICH PROTEIN, PUTATIVE-RELATED-RELATED"/>
    <property type="match status" value="1"/>
</dbReference>
<evidence type="ECO:0000256" key="1">
    <source>
        <dbReference type="SAM" id="MobiDB-lite"/>
    </source>
</evidence>